<evidence type="ECO:0000256" key="1">
    <source>
        <dbReference type="ARBA" id="ARBA00004123"/>
    </source>
</evidence>
<dbReference type="PROSITE" id="PS50216">
    <property type="entry name" value="DHHC"/>
    <property type="match status" value="1"/>
</dbReference>
<dbReference type="GO" id="GO:0000445">
    <property type="term" value="C:THO complex part of transcription export complex"/>
    <property type="evidence" value="ECO:0007669"/>
    <property type="project" value="InterPro"/>
</dbReference>
<evidence type="ECO:0000256" key="8">
    <source>
        <dbReference type="ARBA" id="ARBA00023315"/>
    </source>
</evidence>
<evidence type="ECO:0000259" key="11">
    <source>
        <dbReference type="Pfam" id="PF01529"/>
    </source>
</evidence>
<reference evidence="12" key="2">
    <citation type="journal article" date="2023" name="Microbiol Resour">
        <title>Decontamination and Annotation of the Draft Genome Sequence of the Oomycete Lagenidium giganteum ARSEF 373.</title>
        <authorList>
            <person name="Morgan W.R."/>
            <person name="Tartar A."/>
        </authorList>
    </citation>
    <scope>NUCLEOTIDE SEQUENCE</scope>
    <source>
        <strain evidence="12">ARSEF 373</strain>
    </source>
</reference>
<dbReference type="Proteomes" id="UP001146120">
    <property type="component" value="Unassembled WGS sequence"/>
</dbReference>
<evidence type="ECO:0000256" key="10">
    <source>
        <dbReference type="SAM" id="Coils"/>
    </source>
</evidence>
<keyword evidence="4 9" id="KW-0812">Transmembrane</keyword>
<reference evidence="12" key="1">
    <citation type="submission" date="2022-11" db="EMBL/GenBank/DDBJ databases">
        <authorList>
            <person name="Morgan W.R."/>
            <person name="Tartar A."/>
        </authorList>
    </citation>
    <scope>NUCLEOTIDE SEQUENCE</scope>
    <source>
        <strain evidence="12">ARSEF 373</strain>
    </source>
</reference>
<keyword evidence="13" id="KW-1185">Reference proteome</keyword>
<evidence type="ECO:0000256" key="2">
    <source>
        <dbReference type="ARBA" id="ARBA00004141"/>
    </source>
</evidence>
<feature type="domain" description="Palmitoyltransferase DHHC" evidence="11">
    <location>
        <begin position="291"/>
        <end position="424"/>
    </location>
</feature>
<dbReference type="EC" id="2.3.1.225" evidence="9"/>
<dbReference type="GO" id="GO:0019706">
    <property type="term" value="F:protein-cysteine S-palmitoyltransferase activity"/>
    <property type="evidence" value="ECO:0007669"/>
    <property type="project" value="UniProtKB-EC"/>
</dbReference>
<comment type="catalytic activity">
    <reaction evidence="9">
        <text>L-cysteinyl-[protein] + hexadecanoyl-CoA = S-hexadecanoyl-L-cysteinyl-[protein] + CoA</text>
        <dbReference type="Rhea" id="RHEA:36683"/>
        <dbReference type="Rhea" id="RHEA-COMP:10131"/>
        <dbReference type="Rhea" id="RHEA-COMP:11032"/>
        <dbReference type="ChEBI" id="CHEBI:29950"/>
        <dbReference type="ChEBI" id="CHEBI:57287"/>
        <dbReference type="ChEBI" id="CHEBI:57379"/>
        <dbReference type="ChEBI" id="CHEBI:74151"/>
        <dbReference type="EC" id="2.3.1.225"/>
    </reaction>
</comment>
<comment type="caution">
    <text evidence="12">The sequence shown here is derived from an EMBL/GenBank/DDBJ whole genome shotgun (WGS) entry which is preliminary data.</text>
</comment>
<keyword evidence="6 9" id="KW-0472">Membrane</keyword>
<feature type="transmembrane region" description="Helical" evidence="9">
    <location>
        <begin position="380"/>
        <end position="404"/>
    </location>
</feature>
<sequence>MDSFADDSVDSKTCQQEMDALFWELEQLEFEANKTNVLSYTSECELKAYRQLHKGIDASIVKVTKEIDDLKMKFHVEKTIRAYKEEYEAISRVINELPSRKKIASDIAVEEKRLDEAREAIVAADTKLDTRIKQFSLLMSTIQNLKATLDEDADMEEAEQLQAQEAEDEDMDRPNAVANGEEDGNMGGCCCGCRAPRRLRFVPPVVIVLLIAWLYISFIVNAQALVLAAGASITELLLFHAAVWMLVASLVRCLRTDTFAPRNKRRADATEKPAVPEDEDGAELVECKMNGERRYCRKCRAFKPDRTHHCSSCRRCVLKMDHHCVYINKCIGFYNYKFFIQFLGYSAVACLYQSSLLFRFLLQEHFDQVITLYFFGKLGFLSQSLQIVLVFFFGACLGAALLCFHGLHLFFTLRSYTTLEFCEKRRDKDFVNYYNLGMVHNIQQVFGSWRELHLWFLPVPSPSVMQSKGRYFPTNEKYTKCD</sequence>
<dbReference type="Pfam" id="PF01529">
    <property type="entry name" value="DHHC"/>
    <property type="match status" value="1"/>
</dbReference>
<keyword evidence="10" id="KW-0175">Coiled coil</keyword>
<dbReference type="GO" id="GO:0006397">
    <property type="term" value="P:mRNA processing"/>
    <property type="evidence" value="ECO:0007669"/>
    <property type="project" value="InterPro"/>
</dbReference>
<feature type="transmembrane region" description="Helical" evidence="9">
    <location>
        <begin position="338"/>
        <end position="360"/>
    </location>
</feature>
<organism evidence="12 13">
    <name type="scientific">Lagenidium giganteum</name>
    <dbReference type="NCBI Taxonomy" id="4803"/>
    <lineage>
        <taxon>Eukaryota</taxon>
        <taxon>Sar</taxon>
        <taxon>Stramenopiles</taxon>
        <taxon>Oomycota</taxon>
        <taxon>Peronosporomycetes</taxon>
        <taxon>Pythiales</taxon>
        <taxon>Pythiaceae</taxon>
    </lineage>
</organism>
<evidence type="ECO:0000256" key="9">
    <source>
        <dbReference type="RuleBase" id="RU079119"/>
    </source>
</evidence>
<feature type="coiled-coil region" evidence="10">
    <location>
        <begin position="100"/>
        <end position="127"/>
    </location>
</feature>
<evidence type="ECO:0000313" key="12">
    <source>
        <dbReference type="EMBL" id="DAZ94835.1"/>
    </source>
</evidence>
<gene>
    <name evidence="12" type="ORF">N0F65_012524</name>
</gene>
<evidence type="ECO:0000256" key="3">
    <source>
        <dbReference type="ARBA" id="ARBA00022679"/>
    </source>
</evidence>
<feature type="transmembrane region" description="Helical" evidence="9">
    <location>
        <begin position="205"/>
        <end position="230"/>
    </location>
</feature>
<name>A0AAV2YIN1_9STRA</name>
<protein>
    <recommendedName>
        <fullName evidence="9">Palmitoyltransferase</fullName>
        <ecNumber evidence="9">2.3.1.225</ecNumber>
    </recommendedName>
</protein>
<comment type="domain">
    <text evidence="9">The DHHC domain is required for palmitoyltransferase activity.</text>
</comment>
<comment type="similarity">
    <text evidence="9">Belongs to the DHHC palmitoyltransferase family.</text>
</comment>
<dbReference type="PANTHER" id="PTHR12246">
    <property type="entry name" value="PALMITOYLTRANSFERASE ZDHHC16"/>
    <property type="match status" value="1"/>
</dbReference>
<dbReference type="InterPro" id="IPR001594">
    <property type="entry name" value="Palmitoyltrfase_DHHC"/>
</dbReference>
<evidence type="ECO:0000256" key="6">
    <source>
        <dbReference type="ARBA" id="ARBA00023136"/>
    </source>
</evidence>
<dbReference type="GO" id="GO:0016020">
    <property type="term" value="C:membrane"/>
    <property type="evidence" value="ECO:0007669"/>
    <property type="project" value="UniProtKB-SubCell"/>
</dbReference>
<dbReference type="Pfam" id="PF05615">
    <property type="entry name" value="THOC7"/>
    <property type="match status" value="1"/>
</dbReference>
<feature type="transmembrane region" description="Helical" evidence="9">
    <location>
        <begin position="236"/>
        <end position="254"/>
    </location>
</feature>
<evidence type="ECO:0000256" key="4">
    <source>
        <dbReference type="ARBA" id="ARBA00022692"/>
    </source>
</evidence>
<evidence type="ECO:0000256" key="5">
    <source>
        <dbReference type="ARBA" id="ARBA00022989"/>
    </source>
</evidence>
<evidence type="ECO:0000313" key="13">
    <source>
        <dbReference type="Proteomes" id="UP001146120"/>
    </source>
</evidence>
<dbReference type="EMBL" id="DAKRPA010000230">
    <property type="protein sequence ID" value="DAZ94835.1"/>
    <property type="molecule type" value="Genomic_DNA"/>
</dbReference>
<keyword evidence="7" id="KW-0539">Nucleus</keyword>
<keyword evidence="5 9" id="KW-1133">Transmembrane helix</keyword>
<proteinExistence type="inferred from homology"/>
<evidence type="ECO:0000256" key="7">
    <source>
        <dbReference type="ARBA" id="ARBA00023242"/>
    </source>
</evidence>
<comment type="subcellular location">
    <subcellularLocation>
        <location evidence="2">Membrane</location>
        <topology evidence="2">Multi-pass membrane protein</topology>
    </subcellularLocation>
    <subcellularLocation>
        <location evidence="1">Nucleus</location>
    </subcellularLocation>
</comment>
<accession>A0AAV2YIN1</accession>
<keyword evidence="3 9" id="KW-0808">Transferase</keyword>
<dbReference type="InterPro" id="IPR008501">
    <property type="entry name" value="THOC7/Mft1"/>
</dbReference>
<dbReference type="AlphaFoldDB" id="A0AAV2YIN1"/>
<keyword evidence="8 9" id="KW-0012">Acyltransferase</keyword>
<dbReference type="InterPro" id="IPR039859">
    <property type="entry name" value="PFA4/ZDH16/20/ERF2-like"/>
</dbReference>